<evidence type="ECO:0000256" key="7">
    <source>
        <dbReference type="ARBA" id="ARBA00023237"/>
    </source>
</evidence>
<keyword evidence="4 8" id="KW-0812">Transmembrane</keyword>
<dbReference type="SUPFAM" id="SSF56935">
    <property type="entry name" value="Porins"/>
    <property type="match status" value="1"/>
</dbReference>
<dbReference type="InterPro" id="IPR012910">
    <property type="entry name" value="Plug_dom"/>
</dbReference>
<dbReference type="RefSeq" id="WP_122201897.1">
    <property type="nucleotide sequence ID" value="NZ_CABJFV010000013.1"/>
</dbReference>
<proteinExistence type="inferred from homology"/>
<evidence type="ECO:0000259" key="11">
    <source>
        <dbReference type="Pfam" id="PF00593"/>
    </source>
</evidence>
<evidence type="ECO:0000256" key="3">
    <source>
        <dbReference type="ARBA" id="ARBA00022452"/>
    </source>
</evidence>
<evidence type="ECO:0000259" key="12">
    <source>
        <dbReference type="Pfam" id="PF07715"/>
    </source>
</evidence>
<keyword evidence="2 8" id="KW-0813">Transport</keyword>
<organism evidence="13 14">
    <name type="scientific">Bacteroides nordii</name>
    <dbReference type="NCBI Taxonomy" id="291645"/>
    <lineage>
        <taxon>Bacteria</taxon>
        <taxon>Pseudomonadati</taxon>
        <taxon>Bacteroidota</taxon>
        <taxon>Bacteroidia</taxon>
        <taxon>Bacteroidales</taxon>
        <taxon>Bacteroidaceae</taxon>
        <taxon>Bacteroides</taxon>
    </lineage>
</organism>
<reference evidence="13 14" key="1">
    <citation type="submission" date="2018-08" db="EMBL/GenBank/DDBJ databases">
        <title>A genome reference for cultivated species of the human gut microbiota.</title>
        <authorList>
            <person name="Zou Y."/>
            <person name="Xue W."/>
            <person name="Luo G."/>
        </authorList>
    </citation>
    <scope>NUCLEOTIDE SEQUENCE [LARGE SCALE GENOMIC DNA]</scope>
    <source>
        <strain evidence="13 14">AM40-30BH</strain>
    </source>
</reference>
<dbReference type="InterPro" id="IPR037066">
    <property type="entry name" value="Plug_dom_sf"/>
</dbReference>
<feature type="domain" description="TonB-dependent receptor plug" evidence="12">
    <location>
        <begin position="119"/>
        <end position="225"/>
    </location>
</feature>
<evidence type="ECO:0000256" key="10">
    <source>
        <dbReference type="SAM" id="SignalP"/>
    </source>
</evidence>
<dbReference type="Gene3D" id="2.60.40.1120">
    <property type="entry name" value="Carboxypeptidase-like, regulatory domain"/>
    <property type="match status" value="1"/>
</dbReference>
<dbReference type="GO" id="GO:0009279">
    <property type="term" value="C:cell outer membrane"/>
    <property type="evidence" value="ECO:0007669"/>
    <property type="project" value="UniProtKB-SubCell"/>
</dbReference>
<comment type="caution">
    <text evidence="13">The sequence shown here is derived from an EMBL/GenBank/DDBJ whole genome shotgun (WGS) entry which is preliminary data.</text>
</comment>
<keyword evidence="5 9" id="KW-0798">TonB box</keyword>
<feature type="domain" description="TonB-dependent receptor-like beta-barrel" evidence="11">
    <location>
        <begin position="449"/>
        <end position="762"/>
    </location>
</feature>
<dbReference type="FunFam" id="2.170.130.10:FF:000008">
    <property type="entry name" value="SusC/RagA family TonB-linked outer membrane protein"/>
    <property type="match status" value="1"/>
</dbReference>
<dbReference type="Gene3D" id="2.40.170.20">
    <property type="entry name" value="TonB-dependent receptor, beta-barrel domain"/>
    <property type="match status" value="1"/>
</dbReference>
<evidence type="ECO:0000256" key="9">
    <source>
        <dbReference type="RuleBase" id="RU003357"/>
    </source>
</evidence>
<dbReference type="NCBIfam" id="TIGR04057">
    <property type="entry name" value="SusC_RagA_signa"/>
    <property type="match status" value="1"/>
</dbReference>
<evidence type="ECO:0000256" key="2">
    <source>
        <dbReference type="ARBA" id="ARBA00022448"/>
    </source>
</evidence>
<evidence type="ECO:0000256" key="5">
    <source>
        <dbReference type="ARBA" id="ARBA00023077"/>
    </source>
</evidence>
<keyword evidence="7 8" id="KW-0998">Cell outer membrane</keyword>
<name>A0A413VJX8_9BACE</name>
<dbReference type="InterPro" id="IPR023996">
    <property type="entry name" value="TonB-dep_OMP_SusC/RagA"/>
</dbReference>
<evidence type="ECO:0000313" key="13">
    <source>
        <dbReference type="EMBL" id="RHB33844.1"/>
    </source>
</evidence>
<dbReference type="InterPro" id="IPR039426">
    <property type="entry name" value="TonB-dep_rcpt-like"/>
</dbReference>
<sequence length="1052" mass="116926">MQKHILLTNSRFIWVTALLLICNVAFAQMKVTGIVTDPSGEPVIGANVLVKETSMGAITDLDGHFTVNAPENGSLVVSYIGYLTKTIKISGKNNIKVVLSEDSKALDEVIVIGYGSVKKQNLTSSVSKMTDEAVKERPVATLGEALAGNLAGVRAQSTSGVPGEELQIRIRGVNTINGSSDPLYVIDGVPYESMSDINPADVASIQVLKDASATSIYGARGANGVILIETKQGSDKPAVTFDGFYGLQDPEKYVSMMDAKEWLAFNIWKRNNDHLRSGGSMSDPMSARADANKIPDSWLDPDLVTTDWQKAITQVAPVQSYQLSASGKHKMGTIYFSGGYYDQKGIIKETYYNRINFRLNGTLNLSDYLKVGANISASRSKQDNKEAQGKETVIQHALMQAPIVKLDEATRDWGYPNLGITVYPNPLERLKETLDQTVQNKAAASAWAEITFMKGLVFKSQYNYSYDGRVYEYYVPGNVTYNNNNVTLGKSNSQSNNSWSIQNTLTYDALYGNKHALNVMLGQSADATDKYRIDGEATGWPLENIPTLNVATLAKRASTEKYQVRTASFFGRVSYNYKEKYLLNATVRNDGSSRFGANNRWGWFPSFSAGWKLNEESFLSTVKWISLLKLRASWGKSGNDRIGYYDYLSVLTTDNSAYGNTLQAGMAPKNLKNEDLKWESTASLDFGLDFSAFNNRLQFNFDYYINKTDNLLFNLPIVMTSGYDRIRTNLGSIQNKGWELDITSHNLTGTFKWSTSLNLSGNQNKVLDMGGIDSFTDSMWDGKFITRVGGPVSQFYCYRTNGILTADDFEKKADGTPDENKPLVPVYKGQRIGNVKMVDQPTKMVDGKLVGDGVITEDDLVPYGNNIPDVIYGITNRFSYKNFELSVLIQGQIGGDVMFLGQRSLDYGSPGVNQFSHWVRCWKPDYQAVYGDRGDPTPYYLGVDMSWDGTTPNIYNRNSTYENNSDLRIYDTTYLRIKNITLSYTLPNDLLKKSFLKKAKVYVSLDNVATFDNYPGVSPETNSYGNSTTRAGVDYSTYPMSRKYTLGVNLVF</sequence>
<accession>A0A413VJX8</accession>
<dbReference type="Pfam" id="PF13715">
    <property type="entry name" value="CarbopepD_reg_2"/>
    <property type="match status" value="1"/>
</dbReference>
<dbReference type="PROSITE" id="PS52016">
    <property type="entry name" value="TONB_DEPENDENT_REC_3"/>
    <property type="match status" value="1"/>
</dbReference>
<keyword evidence="13" id="KW-0675">Receptor</keyword>
<dbReference type="SUPFAM" id="SSF49464">
    <property type="entry name" value="Carboxypeptidase regulatory domain-like"/>
    <property type="match status" value="1"/>
</dbReference>
<dbReference type="InterPro" id="IPR036942">
    <property type="entry name" value="Beta-barrel_TonB_sf"/>
</dbReference>
<dbReference type="InterPro" id="IPR008969">
    <property type="entry name" value="CarboxyPept-like_regulatory"/>
</dbReference>
<dbReference type="InterPro" id="IPR023997">
    <property type="entry name" value="TonB-dep_OMP_SusC/RagA_CS"/>
</dbReference>
<comment type="subcellular location">
    <subcellularLocation>
        <location evidence="1 8">Cell outer membrane</location>
        <topology evidence="1 8">Multi-pass membrane protein</topology>
    </subcellularLocation>
</comment>
<feature type="chain" id="PRO_5019115571" evidence="10">
    <location>
        <begin position="28"/>
        <end position="1052"/>
    </location>
</feature>
<gene>
    <name evidence="13" type="ORF">DW888_15265</name>
</gene>
<comment type="similarity">
    <text evidence="8 9">Belongs to the TonB-dependent receptor family.</text>
</comment>
<feature type="signal peptide" evidence="10">
    <location>
        <begin position="1"/>
        <end position="27"/>
    </location>
</feature>
<evidence type="ECO:0000313" key="14">
    <source>
        <dbReference type="Proteomes" id="UP000284379"/>
    </source>
</evidence>
<keyword evidence="10" id="KW-0732">Signal</keyword>
<keyword evidence="3 8" id="KW-1134">Transmembrane beta strand</keyword>
<dbReference type="Gene3D" id="2.170.130.10">
    <property type="entry name" value="TonB-dependent receptor, plug domain"/>
    <property type="match status" value="1"/>
</dbReference>
<evidence type="ECO:0000256" key="8">
    <source>
        <dbReference type="PROSITE-ProRule" id="PRU01360"/>
    </source>
</evidence>
<evidence type="ECO:0000256" key="1">
    <source>
        <dbReference type="ARBA" id="ARBA00004571"/>
    </source>
</evidence>
<dbReference type="NCBIfam" id="TIGR04056">
    <property type="entry name" value="OMP_RagA_SusC"/>
    <property type="match status" value="1"/>
</dbReference>
<dbReference type="AlphaFoldDB" id="A0A413VJX8"/>
<evidence type="ECO:0000256" key="4">
    <source>
        <dbReference type="ARBA" id="ARBA00022692"/>
    </source>
</evidence>
<protein>
    <submittedName>
        <fullName evidence="13">TonB-dependent receptor</fullName>
    </submittedName>
</protein>
<evidence type="ECO:0000256" key="6">
    <source>
        <dbReference type="ARBA" id="ARBA00023136"/>
    </source>
</evidence>
<dbReference type="InterPro" id="IPR000531">
    <property type="entry name" value="Beta-barrel_TonB"/>
</dbReference>
<dbReference type="Pfam" id="PF07715">
    <property type="entry name" value="Plug"/>
    <property type="match status" value="1"/>
</dbReference>
<keyword evidence="6 8" id="KW-0472">Membrane</keyword>
<dbReference type="Pfam" id="PF00593">
    <property type="entry name" value="TonB_dep_Rec_b-barrel"/>
    <property type="match status" value="1"/>
</dbReference>
<dbReference type="EMBL" id="QSGO01000013">
    <property type="protein sequence ID" value="RHB33844.1"/>
    <property type="molecule type" value="Genomic_DNA"/>
</dbReference>
<dbReference type="Proteomes" id="UP000284379">
    <property type="component" value="Unassembled WGS sequence"/>
</dbReference>
<dbReference type="FunFam" id="2.60.40.1120:FF:000003">
    <property type="entry name" value="Outer membrane protein Omp121"/>
    <property type="match status" value="1"/>
</dbReference>